<name>A0A0D6PDZ4_9PROT</name>
<dbReference type="InterPro" id="IPR036890">
    <property type="entry name" value="HATPase_C_sf"/>
</dbReference>
<dbReference type="Proteomes" id="UP000032668">
    <property type="component" value="Unassembled WGS sequence"/>
</dbReference>
<dbReference type="STRING" id="1120923.SAMN02746095_02692"/>
<dbReference type="EMBL" id="BANC01000023">
    <property type="protein sequence ID" value="GAN79571.1"/>
    <property type="molecule type" value="Genomic_DNA"/>
</dbReference>
<dbReference type="InterPro" id="IPR010559">
    <property type="entry name" value="Sig_transdc_His_kin_internal"/>
</dbReference>
<keyword evidence="1" id="KW-0812">Transmembrane</keyword>
<feature type="transmembrane region" description="Helical" evidence="1">
    <location>
        <begin position="24"/>
        <end position="42"/>
    </location>
</feature>
<proteinExistence type="predicted"/>
<feature type="transmembrane region" description="Helical" evidence="1">
    <location>
        <begin position="127"/>
        <end position="144"/>
    </location>
</feature>
<dbReference type="AlphaFoldDB" id="A0A0D6PDZ4"/>
<protein>
    <submittedName>
        <fullName evidence="3">Two component sensor histidine kinase</fullName>
    </submittedName>
</protein>
<dbReference type="GO" id="GO:0000155">
    <property type="term" value="F:phosphorelay sensor kinase activity"/>
    <property type="evidence" value="ECO:0007669"/>
    <property type="project" value="InterPro"/>
</dbReference>
<dbReference type="RefSeq" id="WP_048878016.1">
    <property type="nucleotide sequence ID" value="NZ_BANC01000023.1"/>
</dbReference>
<feature type="domain" description="Signal transduction histidine kinase internal region" evidence="2">
    <location>
        <begin position="168"/>
        <end position="246"/>
    </location>
</feature>
<keyword evidence="3" id="KW-0808">Transferase</keyword>
<dbReference type="OrthoDB" id="2514702at2"/>
<dbReference type="Gene3D" id="3.30.565.10">
    <property type="entry name" value="Histidine kinase-like ATPase, C-terminal domain"/>
    <property type="match status" value="1"/>
</dbReference>
<dbReference type="InterPro" id="IPR050640">
    <property type="entry name" value="Bact_2-comp_sensor_kinase"/>
</dbReference>
<dbReference type="GO" id="GO:0016020">
    <property type="term" value="C:membrane"/>
    <property type="evidence" value="ECO:0007669"/>
    <property type="project" value="InterPro"/>
</dbReference>
<keyword evidence="1" id="KW-1133">Transmembrane helix</keyword>
<sequence>MSKNLKQKKLSPQNDTPHAGQDRIAFFFGALLVYLIGITARVTAFHSLWRGVQCTLIVDTTALLLVLVNRHLLHAVQKHLRNGYALAGYILTSAALSAGVIILFTRFLGTILPLLASPWTRLPNAQFVYFTYLFSAWAVAGRWLDERARYNNERIDALAAHNAMVQSEMQRLRLQLSPHFLFNTLNMLAVEIPEHSRRALLVLRELNHYLRYTLDNAERSLLPATQEIAGLRSFVRLQQMRYGESLRLTIKVEGSPQGHCMPTFLLQPIVENAIKHSMISANGTIDVHIHIVTKPGIVSVQVSNCGDLETPSELPGTGTGLRNIGRRLALHYPERHNFLLEQQGELVVAQLMLRGEPC</sequence>
<reference evidence="3 4" key="1">
    <citation type="submission" date="2012-11" db="EMBL/GenBank/DDBJ databases">
        <title>Whole genome sequence of Acidocella aminolytica 101 = DSM 11237.</title>
        <authorList>
            <person name="Azuma Y."/>
            <person name="Higashiura N."/>
            <person name="Hirakawa H."/>
            <person name="Matsushita K."/>
        </authorList>
    </citation>
    <scope>NUCLEOTIDE SEQUENCE [LARGE SCALE GENOMIC DNA]</scope>
    <source>
        <strain evidence="4">101 / DSM 11237</strain>
    </source>
</reference>
<keyword evidence="4" id="KW-1185">Reference proteome</keyword>
<dbReference type="PANTHER" id="PTHR34220">
    <property type="entry name" value="SENSOR HISTIDINE KINASE YPDA"/>
    <property type="match status" value="1"/>
</dbReference>
<feature type="transmembrane region" description="Helical" evidence="1">
    <location>
        <begin position="48"/>
        <end position="68"/>
    </location>
</feature>
<evidence type="ECO:0000313" key="3">
    <source>
        <dbReference type="EMBL" id="GAN79571.1"/>
    </source>
</evidence>
<evidence type="ECO:0000259" key="2">
    <source>
        <dbReference type="Pfam" id="PF06580"/>
    </source>
</evidence>
<comment type="caution">
    <text evidence="3">The sequence shown here is derived from an EMBL/GenBank/DDBJ whole genome shotgun (WGS) entry which is preliminary data.</text>
</comment>
<dbReference type="Pfam" id="PF06580">
    <property type="entry name" value="His_kinase"/>
    <property type="match status" value="1"/>
</dbReference>
<evidence type="ECO:0000313" key="4">
    <source>
        <dbReference type="Proteomes" id="UP000032668"/>
    </source>
</evidence>
<accession>A0A0D6PDZ4</accession>
<organism evidence="3 4">
    <name type="scientific">Acidocella aminolytica 101 = DSM 11237</name>
    <dbReference type="NCBI Taxonomy" id="1120923"/>
    <lineage>
        <taxon>Bacteria</taxon>
        <taxon>Pseudomonadati</taxon>
        <taxon>Pseudomonadota</taxon>
        <taxon>Alphaproteobacteria</taxon>
        <taxon>Acetobacterales</taxon>
        <taxon>Acidocellaceae</taxon>
        <taxon>Acidocella</taxon>
    </lineage>
</organism>
<dbReference type="SUPFAM" id="SSF55874">
    <property type="entry name" value="ATPase domain of HSP90 chaperone/DNA topoisomerase II/histidine kinase"/>
    <property type="match status" value="1"/>
</dbReference>
<dbReference type="PANTHER" id="PTHR34220:SF7">
    <property type="entry name" value="SENSOR HISTIDINE KINASE YPDA"/>
    <property type="match status" value="1"/>
</dbReference>
<evidence type="ECO:0000256" key="1">
    <source>
        <dbReference type="SAM" id="Phobius"/>
    </source>
</evidence>
<keyword evidence="3" id="KW-0418">Kinase</keyword>
<feature type="transmembrane region" description="Helical" evidence="1">
    <location>
        <begin position="89"/>
        <end position="115"/>
    </location>
</feature>
<keyword evidence="1" id="KW-0472">Membrane</keyword>
<gene>
    <name evidence="3" type="ORF">Aam_023_022</name>
</gene>